<protein>
    <submittedName>
        <fullName evidence="2">Uncharacterized protein</fullName>
    </submittedName>
</protein>
<dbReference type="EMBL" id="BSEC01000001">
    <property type="protein sequence ID" value="GLI91463.1"/>
    <property type="molecule type" value="Genomic_DNA"/>
</dbReference>
<reference evidence="2" key="1">
    <citation type="journal article" date="2023" name="Int. J. Syst. Evol. Microbiol.">
        <title>Methylocystis iwaonis sp. nov., a type II methane-oxidizing bacterium from surface soil of a rice paddy field in Japan, and emended description of the genus Methylocystis (ex Whittenbury et al. 1970) Bowman et al. 1993.</title>
        <authorList>
            <person name="Kaise H."/>
            <person name="Sawadogo J.B."/>
            <person name="Alam M.S."/>
            <person name="Ueno C."/>
            <person name="Dianou D."/>
            <person name="Shinjo R."/>
            <person name="Asakawa S."/>
        </authorList>
    </citation>
    <scope>NUCLEOTIDE SEQUENCE</scope>
    <source>
        <strain evidence="2">LMG27198</strain>
    </source>
</reference>
<comment type="caution">
    <text evidence="2">The sequence shown here is derived from an EMBL/GenBank/DDBJ whole genome shotgun (WGS) entry which is preliminary data.</text>
</comment>
<evidence type="ECO:0000256" key="1">
    <source>
        <dbReference type="SAM" id="Coils"/>
    </source>
</evidence>
<accession>A0A9W6LQH3</accession>
<sequence length="119" mass="13506">MGAAVSDEPENFTLALLRKIDAKVDNLRDEVSAMREVMVTKDELRIELNSVRSEMTSLRADVASDMINLEKRLGDQIVGLRRSVMEYHSSVIGHGVLLTELEERVRRLEQQARFSPEGH</sequence>
<organism evidence="2 3">
    <name type="scientific">Methylocystis echinoides</name>
    <dbReference type="NCBI Taxonomy" id="29468"/>
    <lineage>
        <taxon>Bacteria</taxon>
        <taxon>Pseudomonadati</taxon>
        <taxon>Pseudomonadota</taxon>
        <taxon>Alphaproteobacteria</taxon>
        <taxon>Hyphomicrobiales</taxon>
        <taxon>Methylocystaceae</taxon>
        <taxon>Methylocystis</taxon>
    </lineage>
</organism>
<proteinExistence type="predicted"/>
<name>A0A9W6LQH3_9HYPH</name>
<dbReference type="AlphaFoldDB" id="A0A9W6LQH3"/>
<evidence type="ECO:0000313" key="3">
    <source>
        <dbReference type="Proteomes" id="UP001144323"/>
    </source>
</evidence>
<dbReference type="Proteomes" id="UP001144323">
    <property type="component" value="Unassembled WGS sequence"/>
</dbReference>
<keyword evidence="1" id="KW-0175">Coiled coil</keyword>
<evidence type="ECO:0000313" key="2">
    <source>
        <dbReference type="EMBL" id="GLI91463.1"/>
    </source>
</evidence>
<dbReference type="Gene3D" id="1.20.58.130">
    <property type="match status" value="1"/>
</dbReference>
<feature type="coiled-coil region" evidence="1">
    <location>
        <begin position="17"/>
        <end position="61"/>
    </location>
</feature>
<keyword evidence="3" id="KW-1185">Reference proteome</keyword>
<gene>
    <name evidence="2" type="ORF">LMG27198_04550</name>
</gene>